<keyword evidence="2" id="KW-0963">Cytoplasm</keyword>
<evidence type="ECO:0000313" key="5">
    <source>
        <dbReference type="Proteomes" id="UP000500767"/>
    </source>
</evidence>
<dbReference type="PROSITE" id="PS01319">
    <property type="entry name" value="RBFA"/>
    <property type="match status" value="1"/>
</dbReference>
<dbReference type="PANTHER" id="PTHR33515:SF1">
    <property type="entry name" value="RIBOSOME-BINDING FACTOR A, CHLOROPLASTIC-RELATED"/>
    <property type="match status" value="1"/>
</dbReference>
<dbReference type="KEGG" id="lck:HN018_02375"/>
<feature type="region of interest" description="Disordered" evidence="3">
    <location>
        <begin position="1"/>
        <end position="42"/>
    </location>
</feature>
<dbReference type="NCBIfam" id="NF001802">
    <property type="entry name" value="PRK00521.2-5"/>
    <property type="match status" value="1"/>
</dbReference>
<gene>
    <name evidence="2 4" type="primary">rbfA</name>
    <name evidence="4" type="ORF">HN018_02375</name>
</gene>
<evidence type="ECO:0000256" key="1">
    <source>
        <dbReference type="ARBA" id="ARBA00022517"/>
    </source>
</evidence>
<proteinExistence type="inferred from homology"/>
<reference evidence="4 5" key="1">
    <citation type="journal article" date="2014" name="World J. Microbiol. Biotechnol.">
        <title>Biodiversity and physiological characteristics of Antarctic and Arctic lichens-associated bacteria.</title>
        <authorList>
            <person name="Lee Y.M."/>
            <person name="Kim E.H."/>
            <person name="Lee H.K."/>
            <person name="Hong S.G."/>
        </authorList>
    </citation>
    <scope>NUCLEOTIDE SEQUENCE [LARGE SCALE GENOMIC DNA]</scope>
    <source>
        <strain evidence="4 5">PAMC 26569</strain>
    </source>
</reference>
<dbReference type="EMBL" id="CP053708">
    <property type="protein sequence ID" value="QKE89049.1"/>
    <property type="molecule type" value="Genomic_DNA"/>
</dbReference>
<dbReference type="NCBIfam" id="TIGR00082">
    <property type="entry name" value="rbfA"/>
    <property type="match status" value="1"/>
</dbReference>
<dbReference type="Gene3D" id="3.30.300.20">
    <property type="match status" value="1"/>
</dbReference>
<dbReference type="InterPro" id="IPR023799">
    <property type="entry name" value="RbfA_dom_sf"/>
</dbReference>
<dbReference type="GO" id="GO:0030490">
    <property type="term" value="P:maturation of SSU-rRNA"/>
    <property type="evidence" value="ECO:0007669"/>
    <property type="project" value="UniProtKB-UniRule"/>
</dbReference>
<comment type="similarity">
    <text evidence="2">Belongs to the RbfA family.</text>
</comment>
<keyword evidence="5" id="KW-1185">Reference proteome</keyword>
<accession>A0A6M8HI20</accession>
<dbReference type="PANTHER" id="PTHR33515">
    <property type="entry name" value="RIBOSOME-BINDING FACTOR A, CHLOROPLASTIC-RELATED"/>
    <property type="match status" value="1"/>
</dbReference>
<name>A0A6M8HI20_9PROT</name>
<dbReference type="GO" id="GO:0005829">
    <property type="term" value="C:cytosol"/>
    <property type="evidence" value="ECO:0007669"/>
    <property type="project" value="TreeGrafter"/>
</dbReference>
<dbReference type="SUPFAM" id="SSF89919">
    <property type="entry name" value="Ribosome-binding factor A, RbfA"/>
    <property type="match status" value="1"/>
</dbReference>
<dbReference type="GO" id="GO:0043024">
    <property type="term" value="F:ribosomal small subunit binding"/>
    <property type="evidence" value="ECO:0007669"/>
    <property type="project" value="TreeGrafter"/>
</dbReference>
<evidence type="ECO:0000313" key="4">
    <source>
        <dbReference type="EMBL" id="QKE89049.1"/>
    </source>
</evidence>
<dbReference type="InterPro" id="IPR015946">
    <property type="entry name" value="KH_dom-like_a/b"/>
</dbReference>
<dbReference type="InterPro" id="IPR000238">
    <property type="entry name" value="RbfA"/>
</dbReference>
<dbReference type="Pfam" id="PF02033">
    <property type="entry name" value="RBFA"/>
    <property type="match status" value="1"/>
</dbReference>
<keyword evidence="1 2" id="KW-0690">Ribosome biogenesis</keyword>
<dbReference type="HAMAP" id="MF_00003">
    <property type="entry name" value="RbfA"/>
    <property type="match status" value="1"/>
</dbReference>
<evidence type="ECO:0000256" key="3">
    <source>
        <dbReference type="SAM" id="MobiDB-lite"/>
    </source>
</evidence>
<protein>
    <recommendedName>
        <fullName evidence="2">Ribosome-binding factor A</fullName>
    </recommendedName>
</protein>
<comment type="subunit">
    <text evidence="2">Monomer. Binds 30S ribosomal subunits, but not 50S ribosomal subunits or 70S ribosomes.</text>
</comment>
<evidence type="ECO:0000256" key="2">
    <source>
        <dbReference type="HAMAP-Rule" id="MF_00003"/>
    </source>
</evidence>
<dbReference type="Proteomes" id="UP000500767">
    <property type="component" value="Chromosome"/>
</dbReference>
<sequence>MSRNASRGKTETKGPAGQSAGPRASGSRRAGPAAGPSQRQLRVAEEVRHVLAELFTRVEFRDPVLAGVKITVTEVRISPDLRHATAFIARLGQSDVEVFLPALRRATPFLRSQLSHAVKLRGVPDLHFQPDTALDYAMEIDALLRSPIVAKDLGPQE</sequence>
<comment type="subcellular location">
    <subcellularLocation>
        <location evidence="2">Cytoplasm</location>
    </subcellularLocation>
</comment>
<feature type="compositionally biased region" description="Low complexity" evidence="3">
    <location>
        <begin position="14"/>
        <end position="37"/>
    </location>
</feature>
<dbReference type="RefSeq" id="WP_171836776.1">
    <property type="nucleotide sequence ID" value="NZ_CP053708.1"/>
</dbReference>
<dbReference type="AlphaFoldDB" id="A0A6M8HI20"/>
<dbReference type="InterPro" id="IPR020053">
    <property type="entry name" value="Ribosome-bd_factorA_CS"/>
</dbReference>
<comment type="function">
    <text evidence="2">One of several proteins that assist in the late maturation steps of the functional core of the 30S ribosomal subunit. Associates with free 30S ribosomal subunits (but not with 30S subunits that are part of 70S ribosomes or polysomes). Required for efficient processing of 16S rRNA. May interact with the 5'-terminal helix region of 16S rRNA.</text>
</comment>
<organism evidence="4 5">
    <name type="scientific">Lichenicola cladoniae</name>
    <dbReference type="NCBI Taxonomy" id="1484109"/>
    <lineage>
        <taxon>Bacteria</taxon>
        <taxon>Pseudomonadati</taxon>
        <taxon>Pseudomonadota</taxon>
        <taxon>Alphaproteobacteria</taxon>
        <taxon>Acetobacterales</taxon>
        <taxon>Acetobacteraceae</taxon>
        <taxon>Lichenicola</taxon>
    </lineage>
</organism>